<proteinExistence type="predicted"/>
<accession>A0AAN8G3I5</accession>
<dbReference type="Proteomes" id="UP001347796">
    <property type="component" value="Unassembled WGS sequence"/>
</dbReference>
<feature type="domain" description="DDE-1" evidence="1">
    <location>
        <begin position="2"/>
        <end position="130"/>
    </location>
</feature>
<dbReference type="Gene3D" id="3.30.420.10">
    <property type="entry name" value="Ribonuclease H-like superfamily/Ribonuclease H"/>
    <property type="match status" value="1"/>
</dbReference>
<keyword evidence="3" id="KW-1185">Reference proteome</keyword>
<name>A0AAN8G3I5_PATCE</name>
<dbReference type="InterPro" id="IPR050863">
    <property type="entry name" value="CenT-Element_Derived"/>
</dbReference>
<comment type="caution">
    <text evidence="2">The sequence shown here is derived from an EMBL/GenBank/DDBJ whole genome shotgun (WGS) entry which is preliminary data.</text>
</comment>
<dbReference type="PANTHER" id="PTHR19303">
    <property type="entry name" value="TRANSPOSON"/>
    <property type="match status" value="1"/>
</dbReference>
<dbReference type="EMBL" id="JAZGQO010000018">
    <property type="protein sequence ID" value="KAK6167093.1"/>
    <property type="molecule type" value="Genomic_DNA"/>
</dbReference>
<reference evidence="2 3" key="1">
    <citation type="submission" date="2024-01" db="EMBL/GenBank/DDBJ databases">
        <title>The genome of the rayed Mediterranean limpet Patella caerulea (Linnaeus, 1758).</title>
        <authorList>
            <person name="Anh-Thu Weber A."/>
            <person name="Halstead-Nussloch G."/>
        </authorList>
    </citation>
    <scope>NUCLEOTIDE SEQUENCE [LARGE SCALE GENOMIC DNA]</scope>
    <source>
        <strain evidence="2">AATW-2023a</strain>
        <tissue evidence="2">Whole specimen</tissue>
    </source>
</reference>
<dbReference type="Pfam" id="PF03184">
    <property type="entry name" value="DDE_1"/>
    <property type="match status" value="1"/>
</dbReference>
<evidence type="ECO:0000313" key="3">
    <source>
        <dbReference type="Proteomes" id="UP001347796"/>
    </source>
</evidence>
<dbReference type="GO" id="GO:0005634">
    <property type="term" value="C:nucleus"/>
    <property type="evidence" value="ECO:0007669"/>
    <property type="project" value="TreeGrafter"/>
</dbReference>
<gene>
    <name evidence="2" type="ORF">SNE40_021197</name>
</gene>
<organism evidence="2 3">
    <name type="scientific">Patella caerulea</name>
    <name type="common">Rayed Mediterranean limpet</name>
    <dbReference type="NCBI Taxonomy" id="87958"/>
    <lineage>
        <taxon>Eukaryota</taxon>
        <taxon>Metazoa</taxon>
        <taxon>Spiralia</taxon>
        <taxon>Lophotrochozoa</taxon>
        <taxon>Mollusca</taxon>
        <taxon>Gastropoda</taxon>
        <taxon>Patellogastropoda</taxon>
        <taxon>Patelloidea</taxon>
        <taxon>Patellidae</taxon>
        <taxon>Patella</taxon>
    </lineage>
</organism>
<dbReference type="InterPro" id="IPR004875">
    <property type="entry name" value="DDE_SF_endonuclease_dom"/>
</dbReference>
<protein>
    <recommendedName>
        <fullName evidence="1">DDE-1 domain-containing protein</fullName>
    </recommendedName>
</protein>
<dbReference type="PANTHER" id="PTHR19303:SF74">
    <property type="entry name" value="POGO TRANSPOSABLE ELEMENT WITH KRAB DOMAIN"/>
    <property type="match status" value="1"/>
</dbReference>
<dbReference type="InterPro" id="IPR036397">
    <property type="entry name" value="RNaseH_sf"/>
</dbReference>
<sequence>MMCGSAHGDLLPVYTVYKSAELWDTWCEGGPKGKPFCEDRCCASGARFNRSKSGWFEARTFSDWFFTTFLPHAKRLAGKTVLIGDNLSSHFTSEILKSCEENNIAFVCLPPNSTHICQPLDVSFFAPMKR</sequence>
<dbReference type="AlphaFoldDB" id="A0AAN8G3I5"/>
<dbReference type="GO" id="GO:0003677">
    <property type="term" value="F:DNA binding"/>
    <property type="evidence" value="ECO:0007669"/>
    <property type="project" value="TreeGrafter"/>
</dbReference>
<evidence type="ECO:0000313" key="2">
    <source>
        <dbReference type="EMBL" id="KAK6167093.1"/>
    </source>
</evidence>
<evidence type="ECO:0000259" key="1">
    <source>
        <dbReference type="Pfam" id="PF03184"/>
    </source>
</evidence>